<dbReference type="AlphaFoldDB" id="A0A1I3JZ07"/>
<dbReference type="STRING" id="588602.SAMN04487991_0519"/>
<protein>
    <submittedName>
        <fullName evidence="1">Uncharacterized protein</fullName>
    </submittedName>
</protein>
<accession>A0A1I3JZ07</accession>
<dbReference type="OrthoDB" id="9842287at2"/>
<keyword evidence="2" id="KW-1185">Reference proteome</keyword>
<sequence length="257" mass="28772">MITNDRPPISLHRAGALFGLAMTLSSPLTAEELDCSPYRVGEIVTSDLQVSTFHHHGIIAPPRWITLHWPRNGRIFGPKVVDGKATETDPDMGFQILIDTGEPKRLAPVHPDQLNVAIRAVDYYPVYSMLGLYAGMPMGKRELLTNQNGTTYYSSEGYEFTGETLLQGWRGVEYSDPRPTTHDEFYVHTITPKALSPENVDAVLACSSAEKSLNPSCKIIIKEEPLFATTGFDRDRLGDLDLIERRTRDFTKCLMEE</sequence>
<dbReference type="EMBL" id="FORH01000001">
    <property type="protein sequence ID" value="SFI65507.1"/>
    <property type="molecule type" value="Genomic_DNA"/>
</dbReference>
<dbReference type="Proteomes" id="UP000199630">
    <property type="component" value="Unassembled WGS sequence"/>
</dbReference>
<evidence type="ECO:0000313" key="2">
    <source>
        <dbReference type="Proteomes" id="UP000199630"/>
    </source>
</evidence>
<dbReference type="RefSeq" id="WP_090056800.1">
    <property type="nucleotide sequence ID" value="NZ_FORH01000001.1"/>
</dbReference>
<gene>
    <name evidence="1" type="ORF">SAMN04487991_0519</name>
</gene>
<reference evidence="2" key="1">
    <citation type="submission" date="2016-10" db="EMBL/GenBank/DDBJ databases">
        <authorList>
            <person name="Varghese N."/>
            <person name="Submissions S."/>
        </authorList>
    </citation>
    <scope>NUCLEOTIDE SEQUENCE [LARGE SCALE GENOMIC DNA]</scope>
    <source>
        <strain evidence="2">DSM 26471</strain>
    </source>
</reference>
<organism evidence="1 2">
    <name type="scientific">Celeribacter neptunius</name>
    <dbReference type="NCBI Taxonomy" id="588602"/>
    <lineage>
        <taxon>Bacteria</taxon>
        <taxon>Pseudomonadati</taxon>
        <taxon>Pseudomonadota</taxon>
        <taxon>Alphaproteobacteria</taxon>
        <taxon>Rhodobacterales</taxon>
        <taxon>Roseobacteraceae</taxon>
        <taxon>Celeribacter</taxon>
    </lineage>
</organism>
<evidence type="ECO:0000313" key="1">
    <source>
        <dbReference type="EMBL" id="SFI65507.1"/>
    </source>
</evidence>
<name>A0A1I3JZ07_9RHOB</name>
<proteinExistence type="predicted"/>